<keyword evidence="1" id="KW-0812">Transmembrane</keyword>
<keyword evidence="3" id="KW-1185">Reference proteome</keyword>
<evidence type="ECO:0000313" key="2">
    <source>
        <dbReference type="EMBL" id="PVD32259.1"/>
    </source>
</evidence>
<evidence type="ECO:0000256" key="1">
    <source>
        <dbReference type="SAM" id="Phobius"/>
    </source>
</evidence>
<sequence length="333" mass="38067">MTIKFKPNRTVAIKTGQPVELSVVATSDPCCPHQFAWQLNGTNLTETQLQQPPFSYSVYGESARLRIDANTTDDVLKALGTYRCIVYHRVYEDPLMVDVIVYLSPEPVQQAAIHLWWLGIVFVILILIIVGVVIFLMVHYNFPRQAYFRKDYLSLALPPFIPYYFFEKHRTTRWFTNDQSITVIDKVIKRELWWLIFLLLLSIQDDNAVVCSRSSGPLRARRSAWDPNVTLDDPSLLHLWEPPHVTTPRTRTVIYAKKDSPVPLTCIATGFPAPTPCRKEPENIIQGFVPVCEPAMVWPYGEALEEQALAERSEADLIVFLRISESCVRSDTA</sequence>
<dbReference type="SUPFAM" id="SSF48726">
    <property type="entry name" value="Immunoglobulin"/>
    <property type="match status" value="1"/>
</dbReference>
<dbReference type="EMBL" id="PZQS01000004">
    <property type="protein sequence ID" value="PVD32259.1"/>
    <property type="molecule type" value="Genomic_DNA"/>
</dbReference>
<dbReference type="InterPro" id="IPR013783">
    <property type="entry name" value="Ig-like_fold"/>
</dbReference>
<proteinExistence type="predicted"/>
<reference evidence="2 3" key="1">
    <citation type="submission" date="2018-04" db="EMBL/GenBank/DDBJ databases">
        <title>The genome of golden apple snail Pomacea canaliculata provides insight into stress tolerance and invasive adaptation.</title>
        <authorList>
            <person name="Liu C."/>
            <person name="Liu B."/>
            <person name="Ren Y."/>
            <person name="Zhang Y."/>
            <person name="Wang H."/>
            <person name="Li S."/>
            <person name="Jiang F."/>
            <person name="Yin L."/>
            <person name="Zhang G."/>
            <person name="Qian W."/>
            <person name="Fan W."/>
        </authorList>
    </citation>
    <scope>NUCLEOTIDE SEQUENCE [LARGE SCALE GENOMIC DNA]</scope>
    <source>
        <strain evidence="2">SZHN2017</strain>
        <tissue evidence="2">Muscle</tissue>
    </source>
</reference>
<evidence type="ECO:0000313" key="3">
    <source>
        <dbReference type="Proteomes" id="UP000245119"/>
    </source>
</evidence>
<name>A0A2T7PFT2_POMCA</name>
<comment type="caution">
    <text evidence="2">The sequence shown here is derived from an EMBL/GenBank/DDBJ whole genome shotgun (WGS) entry which is preliminary data.</text>
</comment>
<dbReference type="Proteomes" id="UP000245119">
    <property type="component" value="Linkage Group LG4"/>
</dbReference>
<evidence type="ECO:0008006" key="4">
    <source>
        <dbReference type="Google" id="ProtNLM"/>
    </source>
</evidence>
<feature type="transmembrane region" description="Helical" evidence="1">
    <location>
        <begin position="115"/>
        <end position="140"/>
    </location>
</feature>
<dbReference type="InterPro" id="IPR036179">
    <property type="entry name" value="Ig-like_dom_sf"/>
</dbReference>
<protein>
    <recommendedName>
        <fullName evidence="4">Ig-like domain-containing protein</fullName>
    </recommendedName>
</protein>
<organism evidence="2 3">
    <name type="scientific">Pomacea canaliculata</name>
    <name type="common">Golden apple snail</name>
    <dbReference type="NCBI Taxonomy" id="400727"/>
    <lineage>
        <taxon>Eukaryota</taxon>
        <taxon>Metazoa</taxon>
        <taxon>Spiralia</taxon>
        <taxon>Lophotrochozoa</taxon>
        <taxon>Mollusca</taxon>
        <taxon>Gastropoda</taxon>
        <taxon>Caenogastropoda</taxon>
        <taxon>Architaenioglossa</taxon>
        <taxon>Ampullarioidea</taxon>
        <taxon>Ampullariidae</taxon>
        <taxon>Pomacea</taxon>
    </lineage>
</organism>
<dbReference type="Gene3D" id="2.60.40.10">
    <property type="entry name" value="Immunoglobulins"/>
    <property type="match status" value="1"/>
</dbReference>
<gene>
    <name evidence="2" type="ORF">C0Q70_07692</name>
</gene>
<dbReference type="AlphaFoldDB" id="A0A2T7PFT2"/>
<keyword evidence="1" id="KW-1133">Transmembrane helix</keyword>
<accession>A0A2T7PFT2</accession>
<keyword evidence="1" id="KW-0472">Membrane</keyword>
<dbReference type="OrthoDB" id="6084619at2759"/>